<feature type="transmembrane region" description="Helical" evidence="7">
    <location>
        <begin position="133"/>
        <end position="153"/>
    </location>
</feature>
<reference evidence="9" key="1">
    <citation type="journal article" date="2024" name="IScience">
        <title>Strigolactones Initiate the Formation of Haustorium-like Structures in Castilleja.</title>
        <authorList>
            <person name="Buerger M."/>
            <person name="Peterson D."/>
            <person name="Chory J."/>
        </authorList>
    </citation>
    <scope>NUCLEOTIDE SEQUENCE [LARGE SCALE GENOMIC DNA]</scope>
</reference>
<dbReference type="SUPFAM" id="SSF103481">
    <property type="entry name" value="Multidrug resistance efflux transporter EmrE"/>
    <property type="match status" value="1"/>
</dbReference>
<gene>
    <name evidence="8" type="ORF">CASFOL_014419</name>
</gene>
<dbReference type="GO" id="GO:0015211">
    <property type="term" value="F:purine nucleoside transmembrane transporter activity"/>
    <property type="evidence" value="ECO:0007669"/>
    <property type="project" value="UniProtKB-UniRule"/>
</dbReference>
<comment type="subcellular location">
    <subcellularLocation>
        <location evidence="1 7">Membrane</location>
        <topology evidence="1 7">Multi-pass membrane protein</topology>
    </subcellularLocation>
</comment>
<feature type="transmembrane region" description="Helical" evidence="7">
    <location>
        <begin position="165"/>
        <end position="183"/>
    </location>
</feature>
<keyword evidence="6 7" id="KW-0472">Membrane</keyword>
<dbReference type="InterPro" id="IPR030182">
    <property type="entry name" value="PUP_plant"/>
</dbReference>
<dbReference type="InterPro" id="IPR037185">
    <property type="entry name" value="EmrE-like"/>
</dbReference>
<feature type="transmembrane region" description="Helical" evidence="7">
    <location>
        <begin position="235"/>
        <end position="258"/>
    </location>
</feature>
<evidence type="ECO:0000256" key="1">
    <source>
        <dbReference type="ARBA" id="ARBA00004141"/>
    </source>
</evidence>
<dbReference type="GO" id="GO:0016020">
    <property type="term" value="C:membrane"/>
    <property type="evidence" value="ECO:0007669"/>
    <property type="project" value="UniProtKB-SubCell"/>
</dbReference>
<feature type="transmembrane region" description="Helical" evidence="7">
    <location>
        <begin position="69"/>
        <end position="88"/>
    </location>
</feature>
<keyword evidence="5 7" id="KW-1133">Transmembrane helix</keyword>
<evidence type="ECO:0000256" key="7">
    <source>
        <dbReference type="RuleBase" id="RU368015"/>
    </source>
</evidence>
<sequence length="380" mass="42194">MGEITQDLHTNINENAKTINKKSSILLSYPRQYKWWLQMIIYTFLVLAGQSIGTLLGRIYFVNGGQSEWMATLVQVIGFPILFPFLWLTNSKNDQTETNTTKPSKPLTLISFYIAIGIFAAGISMLYSVALQYLPVTTFTLICASQLAFNALFSYFLNNQKFTPYIVNSLVLLTISSILLVFQTDPGDNSSKTSKRKYVLGFVCALAASSSYALLLSIIHLAYQKIIKKETLRAVIDLAIYQNLVATIVVLVGFFASGDWKKLEGEIRVYKSGRVSSYVMNLFGTAVCWQAFAVGGVGLIFKVSSLFANVIGIVGVPLPPILAVIFLNDKLTGLKAVSMVLAMWGFVSYMYQHYLDDLEMKEKSGLSDDQQEGVLVDERG</sequence>
<feature type="transmembrane region" description="Helical" evidence="7">
    <location>
        <begin position="109"/>
        <end position="127"/>
    </location>
</feature>
<dbReference type="AlphaFoldDB" id="A0ABD3DNZ8"/>
<feature type="transmembrane region" description="Helical" evidence="7">
    <location>
        <begin position="198"/>
        <end position="223"/>
    </location>
</feature>
<comment type="caution">
    <text evidence="8">The sequence shown here is derived from an EMBL/GenBank/DDBJ whole genome shotgun (WGS) entry which is preliminary data.</text>
</comment>
<keyword evidence="3 7" id="KW-0813">Transport</keyword>
<keyword evidence="9" id="KW-1185">Reference proteome</keyword>
<dbReference type="PANTHER" id="PTHR31376:SF17">
    <property type="entry name" value="PURINE PERMEASE 21-RELATED"/>
    <property type="match status" value="1"/>
</dbReference>
<evidence type="ECO:0000256" key="5">
    <source>
        <dbReference type="ARBA" id="ARBA00022989"/>
    </source>
</evidence>
<evidence type="ECO:0000256" key="2">
    <source>
        <dbReference type="ARBA" id="ARBA00006213"/>
    </source>
</evidence>
<evidence type="ECO:0000256" key="6">
    <source>
        <dbReference type="ARBA" id="ARBA00023136"/>
    </source>
</evidence>
<dbReference type="GO" id="GO:0005345">
    <property type="term" value="F:purine nucleobase transmembrane transporter activity"/>
    <property type="evidence" value="ECO:0007669"/>
    <property type="project" value="UniProtKB-UniRule"/>
</dbReference>
<dbReference type="EMBL" id="JAVIJP010000016">
    <property type="protein sequence ID" value="KAL3643604.1"/>
    <property type="molecule type" value="Genomic_DNA"/>
</dbReference>
<protein>
    <recommendedName>
        <fullName evidence="7">Probable purine permease</fullName>
    </recommendedName>
</protein>
<keyword evidence="4 7" id="KW-0812">Transmembrane</keyword>
<organism evidence="8 9">
    <name type="scientific">Castilleja foliolosa</name>
    <dbReference type="NCBI Taxonomy" id="1961234"/>
    <lineage>
        <taxon>Eukaryota</taxon>
        <taxon>Viridiplantae</taxon>
        <taxon>Streptophyta</taxon>
        <taxon>Embryophyta</taxon>
        <taxon>Tracheophyta</taxon>
        <taxon>Spermatophyta</taxon>
        <taxon>Magnoliopsida</taxon>
        <taxon>eudicotyledons</taxon>
        <taxon>Gunneridae</taxon>
        <taxon>Pentapetalae</taxon>
        <taxon>asterids</taxon>
        <taxon>lamiids</taxon>
        <taxon>Lamiales</taxon>
        <taxon>Orobanchaceae</taxon>
        <taxon>Pedicularideae</taxon>
        <taxon>Castillejinae</taxon>
        <taxon>Castilleja</taxon>
    </lineage>
</organism>
<feature type="transmembrane region" description="Helical" evidence="7">
    <location>
        <begin position="278"/>
        <end position="301"/>
    </location>
</feature>
<evidence type="ECO:0000256" key="3">
    <source>
        <dbReference type="ARBA" id="ARBA00022448"/>
    </source>
</evidence>
<proteinExistence type="inferred from homology"/>
<evidence type="ECO:0000313" key="9">
    <source>
        <dbReference type="Proteomes" id="UP001632038"/>
    </source>
</evidence>
<comment type="similarity">
    <text evidence="2 7">Belongs to the purine permeases (TC 2.A.7.14) family.</text>
</comment>
<accession>A0ABD3DNZ8</accession>
<name>A0ABD3DNZ8_9LAMI</name>
<feature type="transmembrane region" description="Helical" evidence="7">
    <location>
        <begin position="35"/>
        <end position="57"/>
    </location>
</feature>
<dbReference type="Proteomes" id="UP001632038">
    <property type="component" value="Unassembled WGS sequence"/>
</dbReference>
<dbReference type="PANTHER" id="PTHR31376">
    <property type="entry name" value="OS09G0467300 PROTEIN-RELATED"/>
    <property type="match status" value="1"/>
</dbReference>
<evidence type="ECO:0000313" key="8">
    <source>
        <dbReference type="EMBL" id="KAL3643604.1"/>
    </source>
</evidence>
<feature type="transmembrane region" description="Helical" evidence="7">
    <location>
        <begin position="333"/>
        <end position="351"/>
    </location>
</feature>
<feature type="transmembrane region" description="Helical" evidence="7">
    <location>
        <begin position="306"/>
        <end position="327"/>
    </location>
</feature>
<dbReference type="Pfam" id="PF16913">
    <property type="entry name" value="PUNUT"/>
    <property type="match status" value="1"/>
</dbReference>
<evidence type="ECO:0000256" key="4">
    <source>
        <dbReference type="ARBA" id="ARBA00022692"/>
    </source>
</evidence>